<reference evidence="1" key="1">
    <citation type="journal article" date="2020" name="Stud. Mycol.">
        <title>101 Dothideomycetes genomes: a test case for predicting lifestyles and emergence of pathogens.</title>
        <authorList>
            <person name="Haridas S."/>
            <person name="Albert R."/>
            <person name="Binder M."/>
            <person name="Bloem J."/>
            <person name="Labutti K."/>
            <person name="Salamov A."/>
            <person name="Andreopoulos B."/>
            <person name="Baker S."/>
            <person name="Barry K."/>
            <person name="Bills G."/>
            <person name="Bluhm B."/>
            <person name="Cannon C."/>
            <person name="Castanera R."/>
            <person name="Culley D."/>
            <person name="Daum C."/>
            <person name="Ezra D."/>
            <person name="Gonzalez J."/>
            <person name="Henrissat B."/>
            <person name="Kuo A."/>
            <person name="Liang C."/>
            <person name="Lipzen A."/>
            <person name="Lutzoni F."/>
            <person name="Magnuson J."/>
            <person name="Mondo S."/>
            <person name="Nolan M."/>
            <person name="Ohm R."/>
            <person name="Pangilinan J."/>
            <person name="Park H.-J."/>
            <person name="Ramirez L."/>
            <person name="Alfaro M."/>
            <person name="Sun H."/>
            <person name="Tritt A."/>
            <person name="Yoshinaga Y."/>
            <person name="Zwiers L.-H."/>
            <person name="Turgeon B."/>
            <person name="Goodwin S."/>
            <person name="Spatafora J."/>
            <person name="Crous P."/>
            <person name="Grigoriev I."/>
        </authorList>
    </citation>
    <scope>NUCLEOTIDE SEQUENCE</scope>
    <source>
        <strain evidence="1">CBS 269.34</strain>
    </source>
</reference>
<dbReference type="Proteomes" id="UP000799750">
    <property type="component" value="Unassembled WGS sequence"/>
</dbReference>
<dbReference type="EMBL" id="MU004194">
    <property type="protein sequence ID" value="KAF2492175.1"/>
    <property type="molecule type" value="Genomic_DNA"/>
</dbReference>
<dbReference type="AlphaFoldDB" id="A0A6A6QIC9"/>
<keyword evidence="2" id="KW-1185">Reference proteome</keyword>
<evidence type="ECO:0000313" key="2">
    <source>
        <dbReference type="Proteomes" id="UP000799750"/>
    </source>
</evidence>
<protein>
    <submittedName>
        <fullName evidence="1">Uncharacterized protein</fullName>
    </submittedName>
</protein>
<sequence>MSSRTPLRLDPGTPFTIKVNYNEEDQPGQHGEFIFQVEPSSLAPEVRCSHLKGGSTNCESGTCYWWLRGASLFYYATTAVIFECENRACAGHPGRFRRCDTDQSLIFMGKDADPDKLRNQEWKEHNIYSYEDGSGNENLDATIKEVRAERDMRKIAAP</sequence>
<proteinExistence type="predicted"/>
<evidence type="ECO:0000313" key="1">
    <source>
        <dbReference type="EMBL" id="KAF2492175.1"/>
    </source>
</evidence>
<gene>
    <name evidence="1" type="ORF">BU16DRAFT_564638</name>
</gene>
<organism evidence="1 2">
    <name type="scientific">Lophium mytilinum</name>
    <dbReference type="NCBI Taxonomy" id="390894"/>
    <lineage>
        <taxon>Eukaryota</taxon>
        <taxon>Fungi</taxon>
        <taxon>Dikarya</taxon>
        <taxon>Ascomycota</taxon>
        <taxon>Pezizomycotina</taxon>
        <taxon>Dothideomycetes</taxon>
        <taxon>Pleosporomycetidae</taxon>
        <taxon>Mytilinidiales</taxon>
        <taxon>Mytilinidiaceae</taxon>
        <taxon>Lophium</taxon>
    </lineage>
</organism>
<accession>A0A6A6QIC9</accession>
<name>A0A6A6QIC9_9PEZI</name>